<dbReference type="PROSITE" id="PS51257">
    <property type="entry name" value="PROKAR_LIPOPROTEIN"/>
    <property type="match status" value="1"/>
</dbReference>
<dbReference type="GO" id="GO:0005549">
    <property type="term" value="F:odorant binding"/>
    <property type="evidence" value="ECO:0007669"/>
    <property type="project" value="InterPro"/>
</dbReference>
<accession>A0A7M7MSW7</accession>
<keyword evidence="5" id="KW-0552">Olfaction</keyword>
<keyword evidence="7 11" id="KW-0472">Membrane</keyword>
<evidence type="ECO:0000256" key="10">
    <source>
        <dbReference type="SAM" id="Coils"/>
    </source>
</evidence>
<evidence type="ECO:0000256" key="2">
    <source>
        <dbReference type="ARBA" id="ARBA00022475"/>
    </source>
</evidence>
<feature type="transmembrane region" description="Helical" evidence="11">
    <location>
        <begin position="619"/>
        <end position="637"/>
    </location>
</feature>
<evidence type="ECO:0000256" key="9">
    <source>
        <dbReference type="ARBA" id="ARBA00023224"/>
    </source>
</evidence>
<evidence type="ECO:0000256" key="3">
    <source>
        <dbReference type="ARBA" id="ARBA00022606"/>
    </source>
</evidence>
<feature type="transmembrane region" description="Helical" evidence="11">
    <location>
        <begin position="243"/>
        <end position="264"/>
    </location>
</feature>
<feature type="transmembrane region" description="Helical" evidence="11">
    <location>
        <begin position="31"/>
        <end position="54"/>
    </location>
</feature>
<keyword evidence="2" id="KW-1003">Cell membrane</keyword>
<keyword evidence="9" id="KW-0807">Transducer</keyword>
<feature type="transmembrane region" description="Helical" evidence="11">
    <location>
        <begin position="498"/>
        <end position="517"/>
    </location>
</feature>
<evidence type="ECO:0000256" key="8">
    <source>
        <dbReference type="ARBA" id="ARBA00023170"/>
    </source>
</evidence>
<keyword evidence="13" id="KW-1185">Reference proteome</keyword>
<feature type="transmembrane region" description="Helical" evidence="11">
    <location>
        <begin position="163"/>
        <end position="183"/>
    </location>
</feature>
<evidence type="ECO:0000313" key="14">
    <source>
        <dbReference type="RefSeq" id="XP_026300578.1"/>
    </source>
</evidence>
<dbReference type="AlphaFoldDB" id="A0A7M7MSW7"/>
<evidence type="ECO:0000313" key="12">
    <source>
        <dbReference type="EnsemblMetazoa" id="XP_026300578"/>
    </source>
</evidence>
<keyword evidence="6 11" id="KW-1133">Transmembrane helix</keyword>
<reference evidence="14" key="2">
    <citation type="submission" date="2025-04" db="UniProtKB">
        <authorList>
            <consortium name="RefSeq"/>
        </authorList>
    </citation>
    <scope>IDENTIFICATION</scope>
    <source>
        <strain evidence="14">DH4</strain>
        <tissue evidence="14">Whole body</tissue>
    </source>
</reference>
<dbReference type="GO" id="GO:0004984">
    <property type="term" value="F:olfactory receptor activity"/>
    <property type="evidence" value="ECO:0007669"/>
    <property type="project" value="InterPro"/>
</dbReference>
<dbReference type="InterPro" id="IPR004117">
    <property type="entry name" value="7tm6_olfct_rcpt"/>
</dbReference>
<keyword evidence="10" id="KW-0175">Coiled coil</keyword>
<feature type="transmembrane region" description="Helical" evidence="11">
    <location>
        <begin position="66"/>
        <end position="83"/>
    </location>
</feature>
<dbReference type="EnsemblMetazoa" id="XM_026444793">
    <property type="protein sequence ID" value="XP_026300578"/>
    <property type="gene ID" value="LOC100578751"/>
</dbReference>
<gene>
    <name evidence="14" type="primary">LOC100578751</name>
</gene>
<name>A0A7M7MSW7_APIME</name>
<dbReference type="PANTHER" id="PTHR21137:SF35">
    <property type="entry name" value="ODORANT RECEPTOR 19A-RELATED"/>
    <property type="match status" value="1"/>
</dbReference>
<feature type="coiled-coil region" evidence="10">
    <location>
        <begin position="570"/>
        <end position="597"/>
    </location>
</feature>
<evidence type="ECO:0000256" key="5">
    <source>
        <dbReference type="ARBA" id="ARBA00022725"/>
    </source>
</evidence>
<evidence type="ECO:0000313" key="13">
    <source>
        <dbReference type="Proteomes" id="UP000005203"/>
    </source>
</evidence>
<proteinExistence type="predicted"/>
<dbReference type="GO" id="GO:0005886">
    <property type="term" value="C:plasma membrane"/>
    <property type="evidence" value="ECO:0007669"/>
    <property type="project" value="UniProtKB-SubCell"/>
</dbReference>
<accession>A0A8B8HA95</accession>
<protein>
    <submittedName>
        <fullName evidence="14">Uncharacterized protein LOC100578751</fullName>
    </submittedName>
</protein>
<organism evidence="12">
    <name type="scientific">Apis mellifera</name>
    <name type="common">Honeybee</name>
    <dbReference type="NCBI Taxonomy" id="7460"/>
    <lineage>
        <taxon>Eukaryota</taxon>
        <taxon>Metazoa</taxon>
        <taxon>Ecdysozoa</taxon>
        <taxon>Arthropoda</taxon>
        <taxon>Hexapoda</taxon>
        <taxon>Insecta</taxon>
        <taxon>Pterygota</taxon>
        <taxon>Neoptera</taxon>
        <taxon>Endopterygota</taxon>
        <taxon>Hymenoptera</taxon>
        <taxon>Apocrita</taxon>
        <taxon>Aculeata</taxon>
        <taxon>Apoidea</taxon>
        <taxon>Anthophila</taxon>
        <taxon>Apidae</taxon>
        <taxon>Apis</taxon>
    </lineage>
</organism>
<dbReference type="Pfam" id="PF02949">
    <property type="entry name" value="7tm_6"/>
    <property type="match status" value="2"/>
</dbReference>
<evidence type="ECO:0000256" key="6">
    <source>
        <dbReference type="ARBA" id="ARBA00022989"/>
    </source>
</evidence>
<feature type="transmembrane region" description="Helical" evidence="11">
    <location>
        <begin position="123"/>
        <end position="143"/>
    </location>
</feature>
<evidence type="ECO:0000256" key="11">
    <source>
        <dbReference type="SAM" id="Phobius"/>
    </source>
</evidence>
<dbReference type="RefSeq" id="XP_026300578.1">
    <property type="nucleotide sequence ID" value="XM_026444793.1"/>
</dbReference>
<evidence type="ECO:0000256" key="4">
    <source>
        <dbReference type="ARBA" id="ARBA00022692"/>
    </source>
</evidence>
<dbReference type="PANTHER" id="PTHR21137">
    <property type="entry name" value="ODORANT RECEPTOR"/>
    <property type="match status" value="1"/>
</dbReference>
<keyword evidence="3" id="KW-0716">Sensory transduction</keyword>
<feature type="transmembrane region" description="Helical" evidence="11">
    <location>
        <begin position="440"/>
        <end position="457"/>
    </location>
</feature>
<dbReference type="GO" id="GO:0007165">
    <property type="term" value="P:signal transduction"/>
    <property type="evidence" value="ECO:0007669"/>
    <property type="project" value="UniProtKB-KW"/>
</dbReference>
<dbReference type="OrthoDB" id="6597368at2759"/>
<keyword evidence="4 11" id="KW-0812">Transmembrane</keyword>
<reference evidence="12" key="1">
    <citation type="submission" date="2021-01" db="UniProtKB">
        <authorList>
            <consortium name="EnsemblMetazoa"/>
        </authorList>
    </citation>
    <scope>IDENTIFICATION</scope>
    <source>
        <strain evidence="12">DH4</strain>
    </source>
</reference>
<dbReference type="GeneID" id="100578751"/>
<dbReference type="KEGG" id="ame:100578751"/>
<evidence type="ECO:0000256" key="1">
    <source>
        <dbReference type="ARBA" id="ARBA00004651"/>
    </source>
</evidence>
<feature type="transmembrane region" description="Helical" evidence="11">
    <location>
        <begin position="404"/>
        <end position="428"/>
    </location>
</feature>
<keyword evidence="8" id="KW-0675">Receptor</keyword>
<feature type="transmembrane region" description="Helical" evidence="11">
    <location>
        <begin position="276"/>
        <end position="294"/>
    </location>
</feature>
<dbReference type="Proteomes" id="UP000005203">
    <property type="component" value="Linkage group LG13"/>
</dbReference>
<comment type="subcellular location">
    <subcellularLocation>
        <location evidence="1">Cell membrane</location>
        <topology evidence="1">Multi-pass membrane protein</topology>
    </subcellularLocation>
</comment>
<sequence>MQLLRTIYHLLTSCACWRPPFLSPLKNFAYTVYYCYVILLIYGATFCQFVDLLLIVETEDEFCDNFYLTLAIFISCHKMYSMLVNRENIILVNRMLESEPFQPETEEEMDMRDKCDKQARLNAIYYAILVELSVMSLSFGGLLKAESHKLPYRMWLPYNYTSLSAHIFIYTQQVVSLIVSAMIHVACDSFIWALLMHICSQIEIFNCRLRKIKHEKNEVTKLCIHYHNLIYRLATTINEQFKMVIFVQFTVSTLTICVNLYILMGTQITFERIMQLAIYSSCMLTQIYIFCWYGNEVKLKSLDISNMIFELDWPDLDNTTKRDLLMIMMRASYPIEMISVHVITMNLDSFVILLKTSYSAYNLLQSNREYFTKMQALQWTRFLLSVCGCMPPTSWKSSFKKSLYNIYTCVIWLLILSLVSTQILDIIINVKNKNEFIENFYITLVVFVTSCKMTIILRYRKNILSLMDDLQHEPFSPMTHEENEIRTKFNKMNERTSICYTILVLVSATWIFVRSFFTDFKKRKLTFRAWLPYDYSELLPFALSYAHQATTSMFCSCQNISCDTLFAGFLVQIYCQFEILEERLKNVQQDESNYSAKQCVKHYHQIYKFSRTLNEKFKVILFLQFCAIAFILCFNLYRMTTITMIPKLLEASLYLIRVLVQILYYCWFSNEVKLKSLEVPGMIFKSDWTSWDDKTKKIFLIIMTRATQPFEFTSGYLVTLNLEFFVALIKASYSVFNLLQRTK</sequence>
<evidence type="ECO:0000256" key="7">
    <source>
        <dbReference type="ARBA" id="ARBA00023136"/>
    </source>
</evidence>